<gene>
    <name evidence="1" type="ORF">psyc5s11_17420</name>
</gene>
<dbReference type="Proteomes" id="UP000824633">
    <property type="component" value="Chromosome"/>
</dbReference>
<accession>A0ABN6ITZ5</accession>
<dbReference type="EMBL" id="AP024849">
    <property type="protein sequence ID" value="BCZ45675.1"/>
    <property type="molecule type" value="Genomic_DNA"/>
</dbReference>
<reference evidence="2" key="1">
    <citation type="submission" date="2021-07" db="EMBL/GenBank/DDBJ databases">
        <title>Complete genome sequencing of a Clostridium isolate.</title>
        <authorList>
            <person name="Ueki A."/>
            <person name="Tonouchi A."/>
        </authorList>
    </citation>
    <scope>NUCLEOTIDE SEQUENCE [LARGE SCALE GENOMIC DNA]</scope>
    <source>
        <strain evidence="2">C5S11</strain>
    </source>
</reference>
<proteinExistence type="predicted"/>
<evidence type="ECO:0000313" key="2">
    <source>
        <dbReference type="Proteomes" id="UP000824633"/>
    </source>
</evidence>
<keyword evidence="2" id="KW-1185">Reference proteome</keyword>
<name>A0ABN6ITZ5_9CLOT</name>
<evidence type="ECO:0008006" key="3">
    <source>
        <dbReference type="Google" id="ProtNLM"/>
    </source>
</evidence>
<organism evidence="1 2">
    <name type="scientific">Clostridium gelidum</name>
    <dbReference type="NCBI Taxonomy" id="704125"/>
    <lineage>
        <taxon>Bacteria</taxon>
        <taxon>Bacillati</taxon>
        <taxon>Bacillota</taxon>
        <taxon>Clostridia</taxon>
        <taxon>Eubacteriales</taxon>
        <taxon>Clostridiaceae</taxon>
        <taxon>Clostridium</taxon>
    </lineage>
</organism>
<evidence type="ECO:0000313" key="1">
    <source>
        <dbReference type="EMBL" id="BCZ45675.1"/>
    </source>
</evidence>
<protein>
    <recommendedName>
        <fullName evidence="3">Transcriptional regulator</fullName>
    </recommendedName>
</protein>
<sequence>MKNNLIDKMCSYNKVLSEPQRIKMIKLICPKEGNYYGKK</sequence>